<comment type="caution">
    <text evidence="2">The sequence shown here is derived from an EMBL/GenBank/DDBJ whole genome shotgun (WGS) entry which is preliminary data.</text>
</comment>
<feature type="region of interest" description="Disordered" evidence="1">
    <location>
        <begin position="135"/>
        <end position="156"/>
    </location>
</feature>
<dbReference type="eggNOG" id="ENOG5031BSX">
    <property type="taxonomic scope" value="Bacteria"/>
</dbReference>
<sequence length="191" mass="21281">MFGFINREHKVKISTPQGSSDVQLFQRRRSGVIYFSASAKRYQPVIEIASGIEPVQLRRRGDRQGAAFVETVGRQVDVDGLQVILGLGHEEQAVLFKGDKRFLLGPRDLVIHADLERWEPLRDAECFRQHSCSASSGAYSEASPSSSAKKRAGSSHFPSQPAKVLLSKRHFAQCRPAHPVAVRIEIHFAPH</sequence>
<proteinExistence type="predicted"/>
<reference evidence="2 3" key="1">
    <citation type="submission" date="2014-09" db="EMBL/GenBank/DDBJ databases">
        <title>Draft genome of Bradyrhizobium japonicum Is-34.</title>
        <authorList>
            <person name="Tsurumaru H."/>
            <person name="Yamakawa T."/>
            <person name="Hashimoto S."/>
            <person name="Okizaki K."/>
            <person name="Kanesaki Y."/>
            <person name="Yoshikawa H."/>
            <person name="Yajima S."/>
        </authorList>
    </citation>
    <scope>NUCLEOTIDE SEQUENCE [LARGE SCALE GENOMIC DNA]</scope>
    <source>
        <strain evidence="2 3">Is-34</strain>
    </source>
</reference>
<organism evidence="2 3">
    <name type="scientific">Bradyrhizobium japonicum</name>
    <dbReference type="NCBI Taxonomy" id="375"/>
    <lineage>
        <taxon>Bacteria</taxon>
        <taxon>Pseudomonadati</taxon>
        <taxon>Pseudomonadota</taxon>
        <taxon>Alphaproteobacteria</taxon>
        <taxon>Hyphomicrobiales</taxon>
        <taxon>Nitrobacteraceae</taxon>
        <taxon>Bradyrhizobium</taxon>
    </lineage>
</organism>
<dbReference type="EMBL" id="JRPN01000095">
    <property type="protein sequence ID" value="KGT72928.1"/>
    <property type="molecule type" value="Genomic_DNA"/>
</dbReference>
<gene>
    <name evidence="2" type="ORF">MA20_47410</name>
</gene>
<dbReference type="AlphaFoldDB" id="A0A0A3YGW4"/>
<evidence type="ECO:0000313" key="3">
    <source>
        <dbReference type="Proteomes" id="UP000030377"/>
    </source>
</evidence>
<feature type="compositionally biased region" description="Low complexity" evidence="1">
    <location>
        <begin position="135"/>
        <end position="147"/>
    </location>
</feature>
<protein>
    <submittedName>
        <fullName evidence="2">Uncharacterized protein</fullName>
    </submittedName>
</protein>
<accession>A0A0A3YGW4</accession>
<dbReference type="Proteomes" id="UP000030377">
    <property type="component" value="Unassembled WGS sequence"/>
</dbReference>
<evidence type="ECO:0000313" key="2">
    <source>
        <dbReference type="EMBL" id="KGT72928.1"/>
    </source>
</evidence>
<evidence type="ECO:0000256" key="1">
    <source>
        <dbReference type="SAM" id="MobiDB-lite"/>
    </source>
</evidence>
<dbReference type="KEGG" id="bjp:RN69_40110"/>
<name>A0A0A3YGW4_BRAJP</name>